<sequence length="389" mass="45331">MSLEHSIPQFLGGKKSDDKFKRLNLCKSCNSKLGTHVDARFARSFINSMELIDFNDDVFFGRFTSIEFENSDGIHDLISENNYVEMMSNDKAVAFWIKENTPDFLGLVGGHPPLSKSKDSQLFLFITKEDMSEVELKKLLNDIKDKFKKYRRLQILLCLDFSNNQEMNESELNLFHGKIKEIFNIADLKFIWEFSEKETMIKNRLRPDDKCFRVSIPFDLNDDVRFLTKLFFGVLCGYLGNEFTDSSIGIKLANILKTYLPRAILSEEDMRRLKHPFQMKGDNLFLFEENAITISIIQIREDILGLLGIGKNKYVLRICNKQELSKEERNILNINSDSCKIPEGVTLVLKKNSNKYIEYDTKKFFLDKFFEIKCPGLPEEEKLKIIQTY</sequence>
<feature type="domain" description="HNH endonuclease 5" evidence="1">
    <location>
        <begin position="2"/>
        <end position="45"/>
    </location>
</feature>
<comment type="caution">
    <text evidence="2">The sequence shown here is derived from an EMBL/GenBank/DDBJ whole genome shotgun (WGS) entry which is preliminary data.</text>
</comment>
<protein>
    <recommendedName>
        <fullName evidence="1">HNH endonuclease 5 domain-containing protein</fullName>
    </recommendedName>
</protein>
<gene>
    <name evidence="2" type="ORF">HZI69_04350</name>
</gene>
<accession>A0A852Q159</accession>
<proteinExistence type="predicted"/>
<organism evidence="2 3">
    <name type="scientific">Haemophilus haemolyticus</name>
    <dbReference type="NCBI Taxonomy" id="726"/>
    <lineage>
        <taxon>Bacteria</taxon>
        <taxon>Pseudomonadati</taxon>
        <taxon>Pseudomonadota</taxon>
        <taxon>Gammaproteobacteria</taxon>
        <taxon>Pasteurellales</taxon>
        <taxon>Pasteurellaceae</taxon>
        <taxon>Haemophilus</taxon>
    </lineage>
</organism>
<dbReference type="Pfam" id="PF14279">
    <property type="entry name" value="HNH_5"/>
    <property type="match status" value="1"/>
</dbReference>
<dbReference type="EMBL" id="JACBKA010000005">
    <property type="protein sequence ID" value="NYA27069.1"/>
    <property type="molecule type" value="Genomic_DNA"/>
</dbReference>
<dbReference type="Proteomes" id="UP000590599">
    <property type="component" value="Unassembled WGS sequence"/>
</dbReference>
<dbReference type="AlphaFoldDB" id="A0A852Q159"/>
<evidence type="ECO:0000313" key="3">
    <source>
        <dbReference type="Proteomes" id="UP000590599"/>
    </source>
</evidence>
<reference evidence="2 3" key="1">
    <citation type="submission" date="2020-07" db="EMBL/GenBank/DDBJ databases">
        <title>Genus Haemophilus, Bergeys manual.</title>
        <authorList>
            <person name="Noerskov-Lauritsen N."/>
        </authorList>
    </citation>
    <scope>NUCLEOTIDE SEQUENCE [LARGE SCALE GENOMIC DNA]</scope>
    <source>
        <strain evidence="2 3">CCUG30047</strain>
    </source>
</reference>
<name>A0A852Q159_HAEHA</name>
<evidence type="ECO:0000259" key="1">
    <source>
        <dbReference type="Pfam" id="PF14279"/>
    </source>
</evidence>
<evidence type="ECO:0000313" key="2">
    <source>
        <dbReference type="EMBL" id="NYA27069.1"/>
    </source>
</evidence>
<dbReference type="InterPro" id="IPR029471">
    <property type="entry name" value="HNH_5"/>
</dbReference>